<reference evidence="1" key="1">
    <citation type="submission" date="2021-03" db="EMBL/GenBank/DDBJ databases">
        <authorList>
            <consortium name="DOE Joint Genome Institute"/>
            <person name="Ahrendt S."/>
            <person name="Looney B.P."/>
            <person name="Miyauchi S."/>
            <person name="Morin E."/>
            <person name="Drula E."/>
            <person name="Courty P.E."/>
            <person name="Chicoki N."/>
            <person name="Fauchery L."/>
            <person name="Kohler A."/>
            <person name="Kuo A."/>
            <person name="Labutti K."/>
            <person name="Pangilinan J."/>
            <person name="Lipzen A."/>
            <person name="Riley R."/>
            <person name="Andreopoulos W."/>
            <person name="He G."/>
            <person name="Johnson J."/>
            <person name="Barry K.W."/>
            <person name="Grigoriev I.V."/>
            <person name="Nagy L."/>
            <person name="Hibbett D."/>
            <person name="Henrissat B."/>
            <person name="Matheny P.B."/>
            <person name="Labbe J."/>
            <person name="Martin F."/>
        </authorList>
    </citation>
    <scope>NUCLEOTIDE SEQUENCE</scope>
    <source>
        <strain evidence="1">HHB10654</strain>
    </source>
</reference>
<keyword evidence="2" id="KW-1185">Reference proteome</keyword>
<dbReference type="Proteomes" id="UP000814140">
    <property type="component" value="Unassembled WGS sequence"/>
</dbReference>
<reference evidence="1" key="2">
    <citation type="journal article" date="2022" name="New Phytol.">
        <title>Evolutionary transition to the ectomycorrhizal habit in the genomes of a hyperdiverse lineage of mushroom-forming fungi.</title>
        <authorList>
            <person name="Looney B."/>
            <person name="Miyauchi S."/>
            <person name="Morin E."/>
            <person name="Drula E."/>
            <person name="Courty P.E."/>
            <person name="Kohler A."/>
            <person name="Kuo A."/>
            <person name="LaButti K."/>
            <person name="Pangilinan J."/>
            <person name="Lipzen A."/>
            <person name="Riley R."/>
            <person name="Andreopoulos W."/>
            <person name="He G."/>
            <person name="Johnson J."/>
            <person name="Nolan M."/>
            <person name="Tritt A."/>
            <person name="Barry K.W."/>
            <person name="Grigoriev I.V."/>
            <person name="Nagy L.G."/>
            <person name="Hibbett D."/>
            <person name="Henrissat B."/>
            <person name="Matheny P.B."/>
            <person name="Labbe J."/>
            <person name="Martin F.M."/>
        </authorList>
    </citation>
    <scope>NUCLEOTIDE SEQUENCE</scope>
    <source>
        <strain evidence="1">HHB10654</strain>
    </source>
</reference>
<name>A0ACB8T9W3_9AGAM</name>
<proteinExistence type="predicted"/>
<dbReference type="EMBL" id="MU277197">
    <property type="protein sequence ID" value="KAI0064958.1"/>
    <property type="molecule type" value="Genomic_DNA"/>
</dbReference>
<sequence length="874" mass="90196">MSAPTQQYPPWLSVSTSIATDSNGNPTATATTVLQLPLTYYGPSIPLGTDGVWVYGGLTSPAPSASLPPVTTSLTSAAPSSRTTSAIPPTSSSNSAIPSTTPTSSFSSSFASTPSSSARPIPPSGSSSSSHHKRTIIGAVLGSVLGSLLLLFLLIFLLRCRSRRGSAGRRSPSGGRSDNPLWMWEMVDEEPEGPARPPGEGSPRGSGEEADSFLRRSGGATDGMKERDPSARLIDPSSSAPEGSAPVGVALTGAAIGTNSSHGSAEKTQSGSSVYASVEGGNGNPTTTVSDPSGRTRHIIPRDVLVRMYGDGPQDPEDSAVNEEHEPGPDSPLLPPRPIDPDSVGKGRPRSTTPHSSRKPSNPSILTDRSVTPGNEPEQATVQTARRVRVDDLGTRHSQALSTIEDVPPRNESPGASWARAVGIGSLQKLGRLSWFRNVESLSSNASRTGSRSRPTSFNSRGLSDAELDVARHAEMGYRDGSRPLSAISGRSAASGNTIFYDASSETSSPIPPVPPLPSGTASSGGWGPSPLSASHKPQSIRADSDPPAYEANPQPPPQAALPADYPADYLDIPVPRPASPFATASSSTTRTGALRPSIPPGLALPNPHAWRDSGSGESPLSLGSGAGITIDVLEEAPPAAEGGWRLMSQGSGFDPEHQRRTTFGTPQVVMPGFNRIPSEEASLHSMRSHLSPRNALSVSGSAPASTLGSGSSHPSGHSQGRSVSSGASLAYSGSVSSDGRRRPRHAPGEVSPPISAVGRSSMMPLGHSHMGSHSTQASPHHSVFPMGPAPSTTVTSTGTTGTGETSSSVTTHTSVTDPMTGEVMRFPSVPWTGGLDRASDDSVSVGWGGSWSSPSHLRVLQNRVADRNSGSHS</sequence>
<evidence type="ECO:0000313" key="1">
    <source>
        <dbReference type="EMBL" id="KAI0064958.1"/>
    </source>
</evidence>
<comment type="caution">
    <text evidence="1">The sequence shown here is derived from an EMBL/GenBank/DDBJ whole genome shotgun (WGS) entry which is preliminary data.</text>
</comment>
<protein>
    <submittedName>
        <fullName evidence="1">Uncharacterized protein</fullName>
    </submittedName>
</protein>
<gene>
    <name evidence="1" type="ORF">BV25DRAFT_1914105</name>
</gene>
<evidence type="ECO:0000313" key="2">
    <source>
        <dbReference type="Proteomes" id="UP000814140"/>
    </source>
</evidence>
<accession>A0ACB8T9W3</accession>
<organism evidence="1 2">
    <name type="scientific">Artomyces pyxidatus</name>
    <dbReference type="NCBI Taxonomy" id="48021"/>
    <lineage>
        <taxon>Eukaryota</taxon>
        <taxon>Fungi</taxon>
        <taxon>Dikarya</taxon>
        <taxon>Basidiomycota</taxon>
        <taxon>Agaricomycotina</taxon>
        <taxon>Agaricomycetes</taxon>
        <taxon>Russulales</taxon>
        <taxon>Auriscalpiaceae</taxon>
        <taxon>Artomyces</taxon>
    </lineage>
</organism>